<keyword evidence="3" id="KW-0472">Membrane</keyword>
<reference evidence="4 5" key="1">
    <citation type="submission" date="2019-09" db="EMBL/GenBank/DDBJ databases">
        <title>Ecophysiology of the spiral-shaped methanotroph Methylospira mobilis as revealed by the complete genome sequence.</title>
        <authorList>
            <person name="Oshkin I.Y."/>
            <person name="Dedysh S.N."/>
            <person name="Miroshnikov K."/>
            <person name="Danilova O.V."/>
            <person name="Hakobyan A."/>
            <person name="Liesack W."/>
        </authorList>
    </citation>
    <scope>NUCLEOTIDE SEQUENCE [LARGE SCALE GENOMIC DNA]</scope>
    <source>
        <strain evidence="4 5">Shm1</strain>
    </source>
</reference>
<keyword evidence="5" id="KW-1185">Reference proteome</keyword>
<name>A0A5Q0BE73_9GAMM</name>
<evidence type="ECO:0000313" key="5">
    <source>
        <dbReference type="Proteomes" id="UP000325755"/>
    </source>
</evidence>
<feature type="region of interest" description="Disordered" evidence="2">
    <location>
        <begin position="445"/>
        <end position="489"/>
    </location>
</feature>
<dbReference type="Proteomes" id="UP000325755">
    <property type="component" value="Chromosome"/>
</dbReference>
<feature type="compositionally biased region" description="Basic and acidic residues" evidence="2">
    <location>
        <begin position="465"/>
        <end position="480"/>
    </location>
</feature>
<keyword evidence="3" id="KW-1133">Transmembrane helix</keyword>
<sequence>MPKFSIASISMSPEQTRLLAESNSFRESGGIFVDQNGTEHPYHAGSIWYDDFGPIITENEEAALSESGDDTYAQDIRHAGWSHIEIVSAGNEEMTLLTDCQKDFTVALIAALRQTDAGCRMMAISCAHRAEGKLAWSISLRRRYALNHESRTFSLPSAINGEAFEADILARINGCLQERGLPECALAVKGHTPDVSDAVKTGSGTPTADARASRAPDASQIEMQIQKLRAEANRRVSSLTDIQTSLTAINEREQAVRARESAETERDVAIAAKERLLQQAQNEERLRVELQEKIEALSAQIETLQTRIKELNGEIAKKDEVIAALTEEKLQLNETVKTAENNASKALENSRAWQAAATEEINAHAITAADRDALLNGLEQLDQEVKRHAAAFHKEMYELEQSTRAQIENLTKELQNQSQQAATFIQALNVQTQATQRLIDGFKQQMAPHSAKQEGMAAALQTDSENEHPDNTRTEPDSTPHNEPAPHPLFAVGMSQVERKHSNILNVKPFILRQGAAERNQQPGQERFKPIATTLPRSVAAALAAPIAINDGASHFPRKLRRLSQPTGQEGKNHQLVWQNVKDDLSKAAREDGAGSKEPSHYVSHAQKAAVKNWQNKFALSPSSNDGSIQWRRNPGEIDTLSSRADQLESNISKLAELSMSRADIVTAASPVDGTSSLDHDHAGYTKNNIVDNNGGRRMRAVIAAGLSTLSVSVLIAGLAIYAATDGTTLPMRQITAQLHGIRSAAAHLSAITGQLLQEESGDYHPAASLTRTDAKETETEIPDVQQIMSAVFEFDAGAMAGTVLKPFIPEELADGRNLPNANTLNATQVAAIFPH</sequence>
<evidence type="ECO:0000256" key="2">
    <source>
        <dbReference type="SAM" id="MobiDB-lite"/>
    </source>
</evidence>
<feature type="coiled-coil region" evidence="1">
    <location>
        <begin position="259"/>
        <end position="349"/>
    </location>
</feature>
<protein>
    <submittedName>
        <fullName evidence="4">Uncharacterized protein</fullName>
    </submittedName>
</protein>
<proteinExistence type="predicted"/>
<organism evidence="4 5">
    <name type="scientific">Candidatus Methylospira mobilis</name>
    <dbReference type="NCBI Taxonomy" id="1808979"/>
    <lineage>
        <taxon>Bacteria</taxon>
        <taxon>Pseudomonadati</taxon>
        <taxon>Pseudomonadota</taxon>
        <taxon>Gammaproteobacteria</taxon>
        <taxon>Methylococcales</taxon>
        <taxon>Methylococcaceae</taxon>
        <taxon>Candidatus Methylospira</taxon>
    </lineage>
</organism>
<evidence type="ECO:0000256" key="3">
    <source>
        <dbReference type="SAM" id="Phobius"/>
    </source>
</evidence>
<feature type="coiled-coil region" evidence="1">
    <location>
        <begin position="397"/>
        <end position="427"/>
    </location>
</feature>
<feature type="transmembrane region" description="Helical" evidence="3">
    <location>
        <begin position="701"/>
        <end position="724"/>
    </location>
</feature>
<dbReference type="RefSeq" id="WP_153248155.1">
    <property type="nucleotide sequence ID" value="NZ_CP044205.1"/>
</dbReference>
<gene>
    <name evidence="4" type="ORF">F6R98_05600</name>
</gene>
<dbReference type="AlphaFoldDB" id="A0A5Q0BE73"/>
<evidence type="ECO:0000313" key="4">
    <source>
        <dbReference type="EMBL" id="QFY42173.1"/>
    </source>
</evidence>
<dbReference type="EMBL" id="CP044205">
    <property type="protein sequence ID" value="QFY42173.1"/>
    <property type="molecule type" value="Genomic_DNA"/>
</dbReference>
<accession>A0A5Q0BE73</accession>
<keyword evidence="1" id="KW-0175">Coiled coil</keyword>
<dbReference type="KEGG" id="mmob:F6R98_05600"/>
<keyword evidence="3" id="KW-0812">Transmembrane</keyword>
<dbReference type="InParanoid" id="A0A5Q0BE73"/>
<evidence type="ECO:0000256" key="1">
    <source>
        <dbReference type="SAM" id="Coils"/>
    </source>
</evidence>